<name>A0A7I8VM38_9ANNE</name>
<evidence type="ECO:0000313" key="1">
    <source>
        <dbReference type="EMBL" id="CAD5117078.1"/>
    </source>
</evidence>
<dbReference type="Proteomes" id="UP000549394">
    <property type="component" value="Unassembled WGS sequence"/>
</dbReference>
<gene>
    <name evidence="1" type="ORF">DGYR_LOCUS5643</name>
</gene>
<comment type="caution">
    <text evidence="1">The sequence shown here is derived from an EMBL/GenBank/DDBJ whole genome shotgun (WGS) entry which is preliminary data.</text>
</comment>
<organism evidence="1 2">
    <name type="scientific">Dimorphilus gyrociliatus</name>
    <dbReference type="NCBI Taxonomy" id="2664684"/>
    <lineage>
        <taxon>Eukaryota</taxon>
        <taxon>Metazoa</taxon>
        <taxon>Spiralia</taxon>
        <taxon>Lophotrochozoa</taxon>
        <taxon>Annelida</taxon>
        <taxon>Polychaeta</taxon>
        <taxon>Polychaeta incertae sedis</taxon>
        <taxon>Dinophilidae</taxon>
        <taxon>Dimorphilus</taxon>
    </lineage>
</organism>
<protein>
    <submittedName>
        <fullName evidence="1">Uncharacterized protein</fullName>
    </submittedName>
</protein>
<keyword evidence="2" id="KW-1185">Reference proteome</keyword>
<proteinExistence type="predicted"/>
<reference evidence="1 2" key="1">
    <citation type="submission" date="2020-08" db="EMBL/GenBank/DDBJ databases">
        <authorList>
            <person name="Hejnol A."/>
        </authorList>
    </citation>
    <scope>NUCLEOTIDE SEQUENCE [LARGE SCALE GENOMIC DNA]</scope>
</reference>
<dbReference type="AlphaFoldDB" id="A0A7I8VM38"/>
<accession>A0A7I8VM38</accession>
<evidence type="ECO:0000313" key="2">
    <source>
        <dbReference type="Proteomes" id="UP000549394"/>
    </source>
</evidence>
<sequence length="486" mass="57162">MEAYQRETQLKIIEEDVLWPIVEKRDFEQLFCLIEDKELDISVYSLAVCIRRLILGGNSMIIDKIMKRFDIERKEKMFLALSISWIARIFREKYVQHQAEIMVPNEFKNLHVHDETIFQHIDDWFTSVYERVHRHSSEEHTLFFDLMCKFMQPPSPVPCINAITVWPKLFASGALLMKIREKAFNDHDQMLVTIMERNERFLQKVVVNNIVSNNADIWLNDNFALSVVPIVEWMNHVTFAETLNAEGVSDLLFLSKVVNSPFNQFLERKRESSNTRVTLCRTLANRERSRMNTLVNIIRILPIDYVDKILNLFYNNIFSMDEWERYLIGIIGTLNANYDLSFVSMKCISIVISFLMKDLSYSWDKVTVACTKLLALFIKSGYLLDNLILQPDKYLRLYLHLGCELWEVCSQKTFHKIKSSSYIFPMPLVGMSRNVIRRTIRKPFMDNLKLIGEQFNLPPYAQDLISLKTIYEPILIPCKMKQFSPS</sequence>
<dbReference type="EMBL" id="CAJFCJ010000007">
    <property type="protein sequence ID" value="CAD5117078.1"/>
    <property type="molecule type" value="Genomic_DNA"/>
</dbReference>